<dbReference type="EMBL" id="WRXN01000003">
    <property type="protein sequence ID" value="MVT08532.1"/>
    <property type="molecule type" value="Genomic_DNA"/>
</dbReference>
<evidence type="ECO:0000256" key="1">
    <source>
        <dbReference type="SAM" id="Phobius"/>
    </source>
</evidence>
<evidence type="ECO:0000313" key="3">
    <source>
        <dbReference type="Proteomes" id="UP000461730"/>
    </source>
</evidence>
<sequence length="159" mass="18752">MNTFNVIPSEIDSFEAQYKNVIFRNNNLIIPYINIGVPGHYFDKKDDTMFFFDYCYIVLINVSFLSVFIEKFKTLIVLDSDLNSEKYHFGGNYLDIETKIFNDMAVSCEHGYLQTLEFTKYWESSLLFTNLEEAKLSTKLISEFLEHKFMPDDIKKLIL</sequence>
<evidence type="ECO:0000313" key="2">
    <source>
        <dbReference type="EMBL" id="MVT08532.1"/>
    </source>
</evidence>
<keyword evidence="1" id="KW-1133">Transmembrane helix</keyword>
<proteinExistence type="predicted"/>
<gene>
    <name evidence="2" type="ORF">GO493_09700</name>
</gene>
<protein>
    <submittedName>
        <fullName evidence="2">Uncharacterized protein</fullName>
    </submittedName>
</protein>
<keyword evidence="1" id="KW-0812">Transmembrane</keyword>
<dbReference type="AlphaFoldDB" id="A0A7K1U2D2"/>
<organism evidence="2 3">
    <name type="scientific">Chitinophaga tropicalis</name>
    <dbReference type="NCBI Taxonomy" id="2683588"/>
    <lineage>
        <taxon>Bacteria</taxon>
        <taxon>Pseudomonadati</taxon>
        <taxon>Bacteroidota</taxon>
        <taxon>Chitinophagia</taxon>
        <taxon>Chitinophagales</taxon>
        <taxon>Chitinophagaceae</taxon>
        <taxon>Chitinophaga</taxon>
    </lineage>
</organism>
<reference evidence="2 3" key="1">
    <citation type="submission" date="2019-12" db="EMBL/GenBank/DDBJ databases">
        <title>Chitinophaga sp. strain ysch24 (GDMCC 1.1355), whole genome shotgun sequence.</title>
        <authorList>
            <person name="Zhang X."/>
        </authorList>
    </citation>
    <scope>NUCLEOTIDE SEQUENCE [LARGE SCALE GENOMIC DNA]</scope>
    <source>
        <strain evidence="3">ysch24</strain>
    </source>
</reference>
<accession>A0A7K1U2D2</accession>
<keyword evidence="3" id="KW-1185">Reference proteome</keyword>
<feature type="transmembrane region" description="Helical" evidence="1">
    <location>
        <begin position="49"/>
        <end position="69"/>
    </location>
</feature>
<comment type="caution">
    <text evidence="2">The sequence shown here is derived from an EMBL/GenBank/DDBJ whole genome shotgun (WGS) entry which is preliminary data.</text>
</comment>
<name>A0A7K1U2D2_9BACT</name>
<dbReference type="RefSeq" id="WP_157305953.1">
    <property type="nucleotide sequence ID" value="NZ_WRXN01000003.1"/>
</dbReference>
<dbReference type="Proteomes" id="UP000461730">
    <property type="component" value="Unassembled WGS sequence"/>
</dbReference>
<keyword evidence="1" id="KW-0472">Membrane</keyword>